<dbReference type="PRINTS" id="PR00741">
    <property type="entry name" value="GLHYDRLASE29"/>
</dbReference>
<dbReference type="RefSeq" id="WP_090119302.1">
    <property type="nucleotide sequence ID" value="NZ_FNNJ01000001.1"/>
</dbReference>
<proteinExistence type="inferred from homology"/>
<dbReference type="Proteomes" id="UP000199595">
    <property type="component" value="Unassembled WGS sequence"/>
</dbReference>
<name>A0A1H2SHR0_9FLAO</name>
<dbReference type="InterPro" id="IPR057739">
    <property type="entry name" value="Glyco_hydro_29_N"/>
</dbReference>
<evidence type="ECO:0000256" key="3">
    <source>
        <dbReference type="ARBA" id="ARBA00012662"/>
    </source>
</evidence>
<evidence type="ECO:0000259" key="7">
    <source>
        <dbReference type="Pfam" id="PF01120"/>
    </source>
</evidence>
<dbReference type="InterPro" id="IPR017853">
    <property type="entry name" value="GH"/>
</dbReference>
<dbReference type="SMART" id="SM00812">
    <property type="entry name" value="Alpha_L_fucos"/>
    <property type="match status" value="1"/>
</dbReference>
<accession>A0A1H2SHR0</accession>
<dbReference type="SUPFAM" id="SSF51445">
    <property type="entry name" value="(Trans)glycosidases"/>
    <property type="match status" value="1"/>
</dbReference>
<dbReference type="Gene3D" id="2.60.40.1180">
    <property type="entry name" value="Golgi alpha-mannosidase II"/>
    <property type="match status" value="1"/>
</dbReference>
<dbReference type="GO" id="GO:0016139">
    <property type="term" value="P:glycoside catabolic process"/>
    <property type="evidence" value="ECO:0007669"/>
    <property type="project" value="TreeGrafter"/>
</dbReference>
<dbReference type="AlphaFoldDB" id="A0A1H2SHR0"/>
<keyword evidence="5" id="KW-0378">Hydrolase</keyword>
<organism evidence="9 10">
    <name type="scientific">Lutibacter oricola</name>
    <dbReference type="NCBI Taxonomy" id="762486"/>
    <lineage>
        <taxon>Bacteria</taxon>
        <taxon>Pseudomonadati</taxon>
        <taxon>Bacteroidota</taxon>
        <taxon>Flavobacteriia</taxon>
        <taxon>Flavobacteriales</taxon>
        <taxon>Flavobacteriaceae</taxon>
        <taxon>Lutibacter</taxon>
    </lineage>
</organism>
<feature type="domain" description="Alpha-L-fucosidase C-terminal" evidence="8">
    <location>
        <begin position="416"/>
        <end position="497"/>
    </location>
</feature>
<dbReference type="PANTHER" id="PTHR10030">
    <property type="entry name" value="ALPHA-L-FUCOSIDASE"/>
    <property type="match status" value="1"/>
</dbReference>
<dbReference type="GO" id="GO:0004560">
    <property type="term" value="F:alpha-L-fucosidase activity"/>
    <property type="evidence" value="ECO:0007669"/>
    <property type="project" value="InterPro"/>
</dbReference>
<dbReference type="Pfam" id="PF01120">
    <property type="entry name" value="Alpha_L_fucos"/>
    <property type="match status" value="1"/>
</dbReference>
<dbReference type="EMBL" id="FNNJ01000001">
    <property type="protein sequence ID" value="SDW31176.1"/>
    <property type="molecule type" value="Genomic_DNA"/>
</dbReference>
<dbReference type="PANTHER" id="PTHR10030:SF37">
    <property type="entry name" value="ALPHA-L-FUCOSIDASE-RELATED"/>
    <property type="match status" value="1"/>
</dbReference>
<dbReference type="Gene3D" id="3.20.20.80">
    <property type="entry name" value="Glycosidases"/>
    <property type="match status" value="1"/>
</dbReference>
<evidence type="ECO:0000256" key="2">
    <source>
        <dbReference type="ARBA" id="ARBA00007951"/>
    </source>
</evidence>
<evidence type="ECO:0000256" key="5">
    <source>
        <dbReference type="ARBA" id="ARBA00022801"/>
    </source>
</evidence>
<evidence type="ECO:0000256" key="1">
    <source>
        <dbReference type="ARBA" id="ARBA00004071"/>
    </source>
</evidence>
<evidence type="ECO:0000256" key="6">
    <source>
        <dbReference type="ARBA" id="ARBA00023295"/>
    </source>
</evidence>
<dbReference type="GO" id="GO:0005764">
    <property type="term" value="C:lysosome"/>
    <property type="evidence" value="ECO:0007669"/>
    <property type="project" value="TreeGrafter"/>
</dbReference>
<reference evidence="9 10" key="1">
    <citation type="submission" date="2016-10" db="EMBL/GenBank/DDBJ databases">
        <authorList>
            <person name="de Groot N.N."/>
        </authorList>
    </citation>
    <scope>NUCLEOTIDE SEQUENCE [LARGE SCALE GENOMIC DNA]</scope>
    <source>
        <strain evidence="9 10">DSM 24956</strain>
    </source>
</reference>
<dbReference type="OrthoDB" id="1095333at2"/>
<dbReference type="Pfam" id="PF16757">
    <property type="entry name" value="Fucosidase_C"/>
    <property type="match status" value="1"/>
</dbReference>
<keyword evidence="4" id="KW-0732">Signal</keyword>
<dbReference type="PIRSF" id="PIRSF001092">
    <property type="entry name" value="Alpha-L-fucosidase"/>
    <property type="match status" value="1"/>
</dbReference>
<dbReference type="GO" id="GO:0006004">
    <property type="term" value="P:fucose metabolic process"/>
    <property type="evidence" value="ECO:0007669"/>
    <property type="project" value="InterPro"/>
</dbReference>
<evidence type="ECO:0000259" key="8">
    <source>
        <dbReference type="Pfam" id="PF16757"/>
    </source>
</evidence>
<dbReference type="STRING" id="762486.SAMN05444411_101464"/>
<evidence type="ECO:0000256" key="4">
    <source>
        <dbReference type="ARBA" id="ARBA00022729"/>
    </source>
</evidence>
<comment type="function">
    <text evidence="1">Alpha-L-fucosidase is responsible for hydrolyzing the alpha-1,6-linked fucose joined to the reducing-end N-acetylglucosamine of the carbohydrate moieties of glycoproteins.</text>
</comment>
<comment type="similarity">
    <text evidence="2">Belongs to the glycosyl hydrolase 29 family.</text>
</comment>
<dbReference type="InterPro" id="IPR016286">
    <property type="entry name" value="FUC_metazoa-typ"/>
</dbReference>
<keyword evidence="10" id="KW-1185">Reference proteome</keyword>
<protein>
    <recommendedName>
        <fullName evidence="3">alpha-L-fucosidase</fullName>
        <ecNumber evidence="3">3.2.1.51</ecNumber>
    </recommendedName>
</protein>
<gene>
    <name evidence="9" type="ORF">SAMN05444411_101464</name>
</gene>
<feature type="domain" description="Glycoside hydrolase family 29 N-terminal" evidence="7">
    <location>
        <begin position="16"/>
        <end position="383"/>
    </location>
</feature>
<sequence length="515" mass="59960">MKSIRTALLLLAMLISVQAIYSQKKYKPTWESLQNYEVPKWFQDVKFGIFIHWGPTTVPAYGGAEWYGFHMWNEGTVDALGNPTKKASSAYKYHVENFGKPENYGYTKFIPQFKAENFNAKEWVDLFEEAGAKYIVPVGEHCDGFAMYDSKITRWKATEMGPKKNIVGEIFKEARSRNIKVGVSSHFAYGWHWWTYKDKYETMDPKLRDFYWDKHERWEPASKEYIKYFYKRTMDMMTQLKPDLFWFDLGFTEPAYEDTRKEIFANYYNQGLKNDQEVVLNYKNIRYLGAPDGTAVLDIESGKLDRIREMPWQTDMSLGGWKWGYTKDYKMREAGAYINDLIDIVSKNGCLLLNVAPNKHGEIPQDQQAILKEIGAWLKINGEGIYESRPFDVFGQGPTNAKMKLHGNNHDTGFTADDFRYTKNDQNVYAFWLKNDDRKTISLDALGSEDRILNDAVKNVSILGQNTDIKWIQQKNELVIELPKELKLKNAICFKIELEEKPSAILGNQKSKKDF</sequence>
<keyword evidence="6" id="KW-0326">Glycosidase</keyword>
<dbReference type="InterPro" id="IPR013780">
    <property type="entry name" value="Glyco_hydro_b"/>
</dbReference>
<evidence type="ECO:0000313" key="10">
    <source>
        <dbReference type="Proteomes" id="UP000199595"/>
    </source>
</evidence>
<evidence type="ECO:0000313" key="9">
    <source>
        <dbReference type="EMBL" id="SDW31176.1"/>
    </source>
</evidence>
<dbReference type="InterPro" id="IPR000933">
    <property type="entry name" value="Glyco_hydro_29"/>
</dbReference>
<dbReference type="EC" id="3.2.1.51" evidence="3"/>
<dbReference type="InterPro" id="IPR031919">
    <property type="entry name" value="Fucosidase_C"/>
</dbReference>